<feature type="signal peptide" evidence="4">
    <location>
        <begin position="1"/>
        <end position="19"/>
    </location>
</feature>
<dbReference type="GO" id="GO:0016491">
    <property type="term" value="F:oxidoreductase activity"/>
    <property type="evidence" value="ECO:0007669"/>
    <property type="project" value="InterPro"/>
</dbReference>
<evidence type="ECO:0000256" key="3">
    <source>
        <dbReference type="SAM" id="MobiDB-lite"/>
    </source>
</evidence>
<feature type="domain" description="Tyrosinase copper-binding" evidence="5">
    <location>
        <begin position="210"/>
        <end position="221"/>
    </location>
</feature>
<dbReference type="InterPro" id="IPR050316">
    <property type="entry name" value="Tyrosinase/Hemocyanin"/>
</dbReference>
<dbReference type="GO" id="GO:0046872">
    <property type="term" value="F:metal ion binding"/>
    <property type="evidence" value="ECO:0007669"/>
    <property type="project" value="UniProtKB-KW"/>
</dbReference>
<evidence type="ECO:0000313" key="6">
    <source>
        <dbReference type="EMBL" id="KAJ2782828.1"/>
    </source>
</evidence>
<dbReference type="OrthoDB" id="6132182at2759"/>
<dbReference type="PANTHER" id="PTHR11474:SF126">
    <property type="entry name" value="TYROSINASE-LIKE PROTEIN TYR-1-RELATED"/>
    <property type="match status" value="1"/>
</dbReference>
<keyword evidence="4" id="KW-0732">Signal</keyword>
<dbReference type="PRINTS" id="PR00092">
    <property type="entry name" value="TYROSINASE"/>
</dbReference>
<reference evidence="6" key="1">
    <citation type="submission" date="2022-07" db="EMBL/GenBank/DDBJ databases">
        <title>Phylogenomic reconstructions and comparative analyses of Kickxellomycotina fungi.</title>
        <authorList>
            <person name="Reynolds N.K."/>
            <person name="Stajich J.E."/>
            <person name="Barry K."/>
            <person name="Grigoriev I.V."/>
            <person name="Crous P."/>
            <person name="Smith M.E."/>
        </authorList>
    </citation>
    <scope>NUCLEOTIDE SEQUENCE</scope>
    <source>
        <strain evidence="6">NBRC 105414</strain>
    </source>
</reference>
<feature type="compositionally biased region" description="Pro residues" evidence="3">
    <location>
        <begin position="305"/>
        <end position="318"/>
    </location>
</feature>
<gene>
    <name evidence="6" type="ORF">H4R18_002039</name>
</gene>
<feature type="chain" id="PRO_5040728157" description="Tyrosinase copper-binding domain-containing protein" evidence="4">
    <location>
        <begin position="20"/>
        <end position="568"/>
    </location>
</feature>
<sequence length="568" mass="61464">MAKPRLILALLGLVGLAAAQCASPRSRPEIRSLSPDDRARFFRALNALRTNGELDRLSKLHVDNADTIHGHPVFLAFHRVFMSDFASALDKVDPGVPVPYWDWSLDASNPVTSDLFTDSYCGGNGSGDKNCVANGPFANWEMRVDNPHCLARKFNQGDSIAPFWPPEALLSMQNTCSQYGALSSGIENGCHGAVHLGISGDMSTMFAPNDPFFFLHHGMVDKLWYDWQLAQPDTRFQMYDNVNYADPAVSADDPIPGYPNMRVKDALDPRSNLCYVYIDSGSGAATKRLMQEVDRQSAAKAAPQQPLPPGPDAPPADAPPAASRQEGGDMPHGPQADGSIVDAPAGNSAAQLDALTSNVSQLSGDDEARASASAALHDQQVGFLKDVLLGGMSGNRGLDIASAFLHHRNRFLSRRAQAILRREQQHPEETKGLGLDQILSGLATGLLGKEGVVAHVLQGLGQVVEVLPQGLGKTLEAVGHIAEDVVGDVFDILKLPKVDLSKVPEEERRIPYVAEVPEWWYKNNNLNATYAAQLRAQVHDIIDGYNRIPGYISPAVAHYVAKKYADAS</sequence>
<keyword evidence="7" id="KW-1185">Reference proteome</keyword>
<proteinExistence type="predicted"/>
<evidence type="ECO:0000259" key="5">
    <source>
        <dbReference type="PROSITE" id="PS00498"/>
    </source>
</evidence>
<dbReference type="InterPro" id="IPR002227">
    <property type="entry name" value="Tyrosinase_Cu-bd"/>
</dbReference>
<dbReference type="PROSITE" id="PS00498">
    <property type="entry name" value="TYROSINASE_2"/>
    <property type="match status" value="1"/>
</dbReference>
<accession>A0A9W8HFK5</accession>
<dbReference type="InterPro" id="IPR008922">
    <property type="entry name" value="Di-copper_centre_dom_sf"/>
</dbReference>
<dbReference type="Pfam" id="PF00264">
    <property type="entry name" value="Tyrosinase"/>
    <property type="match status" value="1"/>
</dbReference>
<dbReference type="EMBL" id="JANBUL010000061">
    <property type="protein sequence ID" value="KAJ2782828.1"/>
    <property type="molecule type" value="Genomic_DNA"/>
</dbReference>
<evidence type="ECO:0000256" key="1">
    <source>
        <dbReference type="ARBA" id="ARBA00022723"/>
    </source>
</evidence>
<name>A0A9W8HFK5_9FUNG</name>
<dbReference type="AlphaFoldDB" id="A0A9W8HFK5"/>
<comment type="caution">
    <text evidence="6">The sequence shown here is derived from an EMBL/GenBank/DDBJ whole genome shotgun (WGS) entry which is preliminary data.</text>
</comment>
<keyword evidence="2" id="KW-0186">Copper</keyword>
<evidence type="ECO:0000256" key="2">
    <source>
        <dbReference type="ARBA" id="ARBA00023008"/>
    </source>
</evidence>
<evidence type="ECO:0000313" key="7">
    <source>
        <dbReference type="Proteomes" id="UP001140217"/>
    </source>
</evidence>
<protein>
    <recommendedName>
        <fullName evidence="5">Tyrosinase copper-binding domain-containing protein</fullName>
    </recommendedName>
</protein>
<feature type="region of interest" description="Disordered" evidence="3">
    <location>
        <begin position="292"/>
        <end position="344"/>
    </location>
</feature>
<dbReference type="Proteomes" id="UP001140217">
    <property type="component" value="Unassembled WGS sequence"/>
</dbReference>
<keyword evidence="1" id="KW-0479">Metal-binding</keyword>
<dbReference type="PANTHER" id="PTHR11474">
    <property type="entry name" value="TYROSINASE FAMILY MEMBER"/>
    <property type="match status" value="1"/>
</dbReference>
<dbReference type="SUPFAM" id="SSF48056">
    <property type="entry name" value="Di-copper centre-containing domain"/>
    <property type="match status" value="1"/>
</dbReference>
<dbReference type="Gene3D" id="1.10.1280.10">
    <property type="entry name" value="Di-copper center containing domain from catechol oxidase"/>
    <property type="match status" value="1"/>
</dbReference>
<evidence type="ECO:0000256" key="4">
    <source>
        <dbReference type="SAM" id="SignalP"/>
    </source>
</evidence>
<organism evidence="6 7">
    <name type="scientific">Coemansia javaensis</name>
    <dbReference type="NCBI Taxonomy" id="2761396"/>
    <lineage>
        <taxon>Eukaryota</taxon>
        <taxon>Fungi</taxon>
        <taxon>Fungi incertae sedis</taxon>
        <taxon>Zoopagomycota</taxon>
        <taxon>Kickxellomycotina</taxon>
        <taxon>Kickxellomycetes</taxon>
        <taxon>Kickxellales</taxon>
        <taxon>Kickxellaceae</taxon>
        <taxon>Coemansia</taxon>
    </lineage>
</organism>